<sequence>MINSYYRILSNSTNTTENITECSHGDKISDKITNFCTCDWGWYSDLCDKTGKEVWGKAKWNSFLYSFIILYGLVFLIAFIKLYSTLNQDKIIGVKRFFYRLFRSPKNLCLVYICSIGILRLFWLVIDPLCFNERIERTADRLLYETVYPFIYGLYSSVLLVWGGLYQGMRPKRSDPFRILRKLIMIMMVIAFPISITISCLKGYRIRSDIWMPLAIIFVGSGTILMVVGFIIFGILLFIYVERSSKKVPEYNKPDSNFEEFSITIREDDSKSRRSFSRKLSFAPRLKKIKVEELDNSWDQYMSHEHQRQEMKMSEKFMYDEENTKLKIKTKDTSNGLISMITDDDRIIFRKLCLLFFISIILGIMVLVFLSILASDQHAWNSSDEFNIMCTVFALEIFACAMIYMVFTAQIKVKDKSALRFFTIVSMKMADKLPKIKYPSELKFIGTRLHNFYL</sequence>
<dbReference type="Proteomes" id="UP000187209">
    <property type="component" value="Unassembled WGS sequence"/>
</dbReference>
<feature type="transmembrane region" description="Helical" evidence="1">
    <location>
        <begin position="386"/>
        <end position="407"/>
    </location>
</feature>
<evidence type="ECO:0000313" key="3">
    <source>
        <dbReference type="Proteomes" id="UP000187209"/>
    </source>
</evidence>
<feature type="transmembrane region" description="Helical" evidence="1">
    <location>
        <begin position="210"/>
        <end position="241"/>
    </location>
</feature>
<dbReference type="EMBL" id="MPUH01000044">
    <property type="protein sequence ID" value="OMJ93341.1"/>
    <property type="molecule type" value="Genomic_DNA"/>
</dbReference>
<name>A0A1R2CWK4_9CILI</name>
<organism evidence="2 3">
    <name type="scientific">Stentor coeruleus</name>
    <dbReference type="NCBI Taxonomy" id="5963"/>
    <lineage>
        <taxon>Eukaryota</taxon>
        <taxon>Sar</taxon>
        <taxon>Alveolata</taxon>
        <taxon>Ciliophora</taxon>
        <taxon>Postciliodesmatophora</taxon>
        <taxon>Heterotrichea</taxon>
        <taxon>Heterotrichida</taxon>
        <taxon>Stentoridae</taxon>
        <taxon>Stentor</taxon>
    </lineage>
</organism>
<evidence type="ECO:0000313" key="2">
    <source>
        <dbReference type="EMBL" id="OMJ93341.1"/>
    </source>
</evidence>
<keyword evidence="3" id="KW-1185">Reference proteome</keyword>
<evidence type="ECO:0000256" key="1">
    <source>
        <dbReference type="SAM" id="Phobius"/>
    </source>
</evidence>
<keyword evidence="1" id="KW-0812">Transmembrane</keyword>
<feature type="transmembrane region" description="Helical" evidence="1">
    <location>
        <begin position="183"/>
        <end position="204"/>
    </location>
</feature>
<comment type="caution">
    <text evidence="2">The sequence shown here is derived from an EMBL/GenBank/DDBJ whole genome shotgun (WGS) entry which is preliminary data.</text>
</comment>
<accession>A0A1R2CWK4</accession>
<feature type="transmembrane region" description="Helical" evidence="1">
    <location>
        <begin position="352"/>
        <end position="374"/>
    </location>
</feature>
<proteinExistence type="predicted"/>
<protein>
    <submittedName>
        <fullName evidence="2">Uncharacterized protein</fullName>
    </submittedName>
</protein>
<gene>
    <name evidence="2" type="ORF">SteCoe_3694</name>
</gene>
<dbReference type="OrthoDB" id="306386at2759"/>
<feature type="transmembrane region" description="Helical" evidence="1">
    <location>
        <begin position="146"/>
        <end position="163"/>
    </location>
</feature>
<dbReference type="AlphaFoldDB" id="A0A1R2CWK4"/>
<feature type="transmembrane region" description="Helical" evidence="1">
    <location>
        <begin position="63"/>
        <end position="86"/>
    </location>
</feature>
<keyword evidence="1" id="KW-0472">Membrane</keyword>
<reference evidence="2 3" key="1">
    <citation type="submission" date="2016-11" db="EMBL/GenBank/DDBJ databases">
        <title>The macronuclear genome of Stentor coeruleus: a giant cell with tiny introns.</title>
        <authorList>
            <person name="Slabodnick M."/>
            <person name="Ruby J.G."/>
            <person name="Reiff S.B."/>
            <person name="Swart E.C."/>
            <person name="Gosai S."/>
            <person name="Prabakaran S."/>
            <person name="Witkowska E."/>
            <person name="Larue G.E."/>
            <person name="Fisher S."/>
            <person name="Freeman R.M."/>
            <person name="Gunawardena J."/>
            <person name="Chu W."/>
            <person name="Stover N.A."/>
            <person name="Gregory B.D."/>
            <person name="Nowacki M."/>
            <person name="Derisi J."/>
            <person name="Roy S.W."/>
            <person name="Marshall W.F."/>
            <person name="Sood P."/>
        </authorList>
    </citation>
    <scope>NUCLEOTIDE SEQUENCE [LARGE SCALE GENOMIC DNA]</scope>
    <source>
        <strain evidence="2">WM001</strain>
    </source>
</reference>
<feature type="transmembrane region" description="Helical" evidence="1">
    <location>
        <begin position="107"/>
        <end position="126"/>
    </location>
</feature>
<keyword evidence="1" id="KW-1133">Transmembrane helix</keyword>